<evidence type="ECO:0000313" key="5">
    <source>
        <dbReference type="EMBL" id="CAI9103378.1"/>
    </source>
</evidence>
<dbReference type="PANTHER" id="PTHR46405:SF3">
    <property type="entry name" value="RING_U-BOX SUPERFAMILY PROTEIN"/>
    <property type="match status" value="1"/>
</dbReference>
<dbReference type="PANTHER" id="PTHR46405">
    <property type="entry name" value="OS05G0141500 PROTEIN"/>
    <property type="match status" value="1"/>
</dbReference>
<feature type="compositionally biased region" description="Polar residues" evidence="3">
    <location>
        <begin position="21"/>
        <end position="38"/>
    </location>
</feature>
<keyword evidence="1" id="KW-0863">Zinc-finger</keyword>
<protein>
    <submittedName>
        <fullName evidence="5">OLC1v1001844C1</fullName>
    </submittedName>
</protein>
<proteinExistence type="predicted"/>
<sequence>MAGSKKGRNNNKKRGEKPKPTESNSELSSHQLSKSTVQNVVPAAPVDEEIKALYEEVYDKIELAYDGAFDILLGLGYSSPSAKLALLCGGNIAREKGLNMAENILKNSINFIDNYPLVNGRHAVDVLPCFQTIRDLITCMVQTLVNFAAGLYPNATRRELLQHVLDCKFVDVEGIVKGAGNLDDDETELDEFLKHNILVLQSVSLTWDPEIQGKKINNNPSGSNDKGKNVKLMSEKSLDAKTEDLAMRLEMKVKELEAQVEKRKNRPELFKEVLKTQKIEIASAHLTNMLKMELESRKMNDELEFLERRTSDLQVENSKLRAEISACKVNGAELEKKLKNAMKEEKGTTKKIEVLEGMNASVHSKIGETIQMTLQLGKQLHVIKEASNELEVRVEQALEKQEKANDQRKEEKRSLRIAKETRETMVTTLQQEIEVERKKVEHQWKTFYHESSMLEDTYGFQDGSSSSSSSSQDRLKTFLDNIWDNDCDIPIRPRCIMCLNRVARILFIPCGHQIICIKCRERIADECPCCKEHIQEKVRVFGAT</sequence>
<dbReference type="Pfam" id="PF13920">
    <property type="entry name" value="zf-C3HC4_3"/>
    <property type="match status" value="1"/>
</dbReference>
<reference evidence="5" key="1">
    <citation type="submission" date="2023-03" db="EMBL/GenBank/DDBJ databases">
        <authorList>
            <person name="Julca I."/>
        </authorList>
    </citation>
    <scope>NUCLEOTIDE SEQUENCE</scope>
</reference>
<gene>
    <name evidence="5" type="ORF">OLC1_LOCUS12566</name>
</gene>
<keyword evidence="1" id="KW-0862">Zinc</keyword>
<evidence type="ECO:0000259" key="4">
    <source>
        <dbReference type="PROSITE" id="PS50089"/>
    </source>
</evidence>
<keyword evidence="1" id="KW-0479">Metal-binding</keyword>
<name>A0AAV1D918_OLDCO</name>
<dbReference type="SUPFAM" id="SSF57850">
    <property type="entry name" value="RING/U-box"/>
    <property type="match status" value="1"/>
</dbReference>
<feature type="coiled-coil region" evidence="2">
    <location>
        <begin position="380"/>
        <end position="421"/>
    </location>
</feature>
<accession>A0AAV1D918</accession>
<dbReference type="PROSITE" id="PS50089">
    <property type="entry name" value="ZF_RING_2"/>
    <property type="match status" value="1"/>
</dbReference>
<dbReference type="Gene3D" id="3.30.40.10">
    <property type="entry name" value="Zinc/RING finger domain, C3HC4 (zinc finger)"/>
    <property type="match status" value="1"/>
</dbReference>
<evidence type="ECO:0000256" key="3">
    <source>
        <dbReference type="SAM" id="MobiDB-lite"/>
    </source>
</evidence>
<evidence type="ECO:0000256" key="1">
    <source>
        <dbReference type="PROSITE-ProRule" id="PRU00175"/>
    </source>
</evidence>
<dbReference type="InterPro" id="IPR013083">
    <property type="entry name" value="Znf_RING/FYVE/PHD"/>
</dbReference>
<feature type="region of interest" description="Disordered" evidence="3">
    <location>
        <begin position="1"/>
        <end position="38"/>
    </location>
</feature>
<feature type="compositionally biased region" description="Basic residues" evidence="3">
    <location>
        <begin position="1"/>
        <end position="16"/>
    </location>
</feature>
<evidence type="ECO:0000313" key="6">
    <source>
        <dbReference type="Proteomes" id="UP001161247"/>
    </source>
</evidence>
<evidence type="ECO:0000256" key="2">
    <source>
        <dbReference type="SAM" id="Coils"/>
    </source>
</evidence>
<dbReference type="EMBL" id="OX459121">
    <property type="protein sequence ID" value="CAI9103378.1"/>
    <property type="molecule type" value="Genomic_DNA"/>
</dbReference>
<dbReference type="GO" id="GO:0008270">
    <property type="term" value="F:zinc ion binding"/>
    <property type="evidence" value="ECO:0007669"/>
    <property type="project" value="UniProtKB-KW"/>
</dbReference>
<dbReference type="AlphaFoldDB" id="A0AAV1D918"/>
<dbReference type="Proteomes" id="UP001161247">
    <property type="component" value="Chromosome 4"/>
</dbReference>
<feature type="domain" description="RING-type" evidence="4">
    <location>
        <begin position="495"/>
        <end position="531"/>
    </location>
</feature>
<organism evidence="5 6">
    <name type="scientific">Oldenlandia corymbosa var. corymbosa</name>
    <dbReference type="NCBI Taxonomy" id="529605"/>
    <lineage>
        <taxon>Eukaryota</taxon>
        <taxon>Viridiplantae</taxon>
        <taxon>Streptophyta</taxon>
        <taxon>Embryophyta</taxon>
        <taxon>Tracheophyta</taxon>
        <taxon>Spermatophyta</taxon>
        <taxon>Magnoliopsida</taxon>
        <taxon>eudicotyledons</taxon>
        <taxon>Gunneridae</taxon>
        <taxon>Pentapetalae</taxon>
        <taxon>asterids</taxon>
        <taxon>lamiids</taxon>
        <taxon>Gentianales</taxon>
        <taxon>Rubiaceae</taxon>
        <taxon>Rubioideae</taxon>
        <taxon>Spermacoceae</taxon>
        <taxon>Hedyotis-Oldenlandia complex</taxon>
        <taxon>Oldenlandia</taxon>
    </lineage>
</organism>
<dbReference type="InterPro" id="IPR001841">
    <property type="entry name" value="Znf_RING"/>
</dbReference>
<keyword evidence="6" id="KW-1185">Reference proteome</keyword>
<dbReference type="InterPro" id="IPR046934">
    <property type="entry name" value="PIR2-like"/>
</dbReference>
<feature type="coiled-coil region" evidence="2">
    <location>
        <begin position="239"/>
        <end position="344"/>
    </location>
</feature>
<keyword evidence="2" id="KW-0175">Coiled coil</keyword>